<dbReference type="EMBL" id="CP010803">
    <property type="protein sequence ID" value="AJY44888.1"/>
    <property type="molecule type" value="Genomic_DNA"/>
</dbReference>
<proteinExistence type="predicted"/>
<evidence type="ECO:0000313" key="7">
    <source>
        <dbReference type="Proteomes" id="UP000032611"/>
    </source>
</evidence>
<evidence type="ECO:0000256" key="3">
    <source>
        <dbReference type="ARBA" id="ARBA00023163"/>
    </source>
</evidence>
<keyword evidence="3" id="KW-0804">Transcription</keyword>
<dbReference type="InterPro" id="IPR009057">
    <property type="entry name" value="Homeodomain-like_sf"/>
</dbReference>
<dbReference type="STRING" id="1486262.TM49_03015"/>
<dbReference type="PANTHER" id="PTHR30055:SF234">
    <property type="entry name" value="HTH-TYPE TRANSCRIPTIONAL REGULATOR BETI"/>
    <property type="match status" value="1"/>
</dbReference>
<dbReference type="OrthoDB" id="2356263at2"/>
<keyword evidence="7" id="KW-1185">Reference proteome</keyword>
<protein>
    <recommendedName>
        <fullName evidence="5">HTH tetR-type domain-containing protein</fullName>
    </recommendedName>
</protein>
<dbReference type="Pfam" id="PF17935">
    <property type="entry name" value="TetR_C_27"/>
    <property type="match status" value="1"/>
</dbReference>
<dbReference type="RefSeq" id="WP_045679480.1">
    <property type="nucleotide sequence ID" value="NZ_CP010803.1"/>
</dbReference>
<dbReference type="GO" id="GO:0003700">
    <property type="term" value="F:DNA-binding transcription factor activity"/>
    <property type="evidence" value="ECO:0007669"/>
    <property type="project" value="TreeGrafter"/>
</dbReference>
<keyword evidence="1" id="KW-0805">Transcription regulation</keyword>
<evidence type="ECO:0000313" key="6">
    <source>
        <dbReference type="EMBL" id="AJY44888.1"/>
    </source>
</evidence>
<name>A0A0D5LNM2_MAREN</name>
<feature type="domain" description="HTH tetR-type" evidence="5">
    <location>
        <begin position="10"/>
        <end position="70"/>
    </location>
</feature>
<evidence type="ECO:0000256" key="4">
    <source>
        <dbReference type="PROSITE-ProRule" id="PRU00335"/>
    </source>
</evidence>
<dbReference type="PROSITE" id="PS50977">
    <property type="entry name" value="HTH_TETR_2"/>
    <property type="match status" value="1"/>
</dbReference>
<dbReference type="InterPro" id="IPR041478">
    <property type="entry name" value="TetR_C_27"/>
</dbReference>
<dbReference type="AlphaFoldDB" id="A0A0D5LNM2"/>
<evidence type="ECO:0000259" key="5">
    <source>
        <dbReference type="PROSITE" id="PS50977"/>
    </source>
</evidence>
<evidence type="ECO:0000256" key="2">
    <source>
        <dbReference type="ARBA" id="ARBA00023125"/>
    </source>
</evidence>
<reference evidence="6 7" key="1">
    <citation type="journal article" date="2015" name="Genome Announc.">
        <title>Complete genome sequence of Martelella endophytica YC6887, which has antifungal activity associated with a halophyte.</title>
        <authorList>
            <person name="Khan A."/>
            <person name="Khan H."/>
            <person name="Chung E.J."/>
            <person name="Hossain M.T."/>
            <person name="Chung Y.R."/>
        </authorList>
    </citation>
    <scope>NUCLEOTIDE SEQUENCE [LARGE SCALE GENOMIC DNA]</scope>
    <source>
        <strain evidence="6">YC6887</strain>
    </source>
</reference>
<dbReference type="GO" id="GO:0000976">
    <property type="term" value="F:transcription cis-regulatory region binding"/>
    <property type="evidence" value="ECO:0007669"/>
    <property type="project" value="TreeGrafter"/>
</dbReference>
<dbReference type="SUPFAM" id="SSF46689">
    <property type="entry name" value="Homeodomain-like"/>
    <property type="match status" value="1"/>
</dbReference>
<gene>
    <name evidence="6" type="ORF">TM49_03015</name>
</gene>
<dbReference type="Proteomes" id="UP000032611">
    <property type="component" value="Chromosome"/>
</dbReference>
<dbReference type="PANTHER" id="PTHR30055">
    <property type="entry name" value="HTH-TYPE TRANSCRIPTIONAL REGULATOR RUTR"/>
    <property type="match status" value="1"/>
</dbReference>
<dbReference type="InterPro" id="IPR001647">
    <property type="entry name" value="HTH_TetR"/>
</dbReference>
<accession>A0A0D5LNM2</accession>
<feature type="DNA-binding region" description="H-T-H motif" evidence="4">
    <location>
        <begin position="33"/>
        <end position="52"/>
    </location>
</feature>
<keyword evidence="2 4" id="KW-0238">DNA-binding</keyword>
<sequence>MMRRQRRSAEETREAILETAERLFRARGYSAVSIADIAAELDMSPANVFKHFKSKLTLGRATAYRHGRRLAERCSIDDSSAPPDEKLILFLSRLAREHMRDKAENQYLFEMIPLVLEDPAKGGRIYRRLVEETLTGLIAEGMEMGIYRAGDAALDAALIVDMMASVLHPKMMGCADPATLSDKTQLILELIDGGLKYRVAK</sequence>
<dbReference type="SUPFAM" id="SSF48498">
    <property type="entry name" value="Tetracyclin repressor-like, C-terminal domain"/>
    <property type="match status" value="1"/>
</dbReference>
<dbReference type="Pfam" id="PF00440">
    <property type="entry name" value="TetR_N"/>
    <property type="match status" value="1"/>
</dbReference>
<evidence type="ECO:0000256" key="1">
    <source>
        <dbReference type="ARBA" id="ARBA00023015"/>
    </source>
</evidence>
<dbReference type="InterPro" id="IPR050109">
    <property type="entry name" value="HTH-type_TetR-like_transc_reg"/>
</dbReference>
<dbReference type="Gene3D" id="1.10.357.10">
    <property type="entry name" value="Tetracycline Repressor, domain 2"/>
    <property type="match status" value="1"/>
</dbReference>
<organism evidence="6 7">
    <name type="scientific">Martelella endophytica</name>
    <dbReference type="NCBI Taxonomy" id="1486262"/>
    <lineage>
        <taxon>Bacteria</taxon>
        <taxon>Pseudomonadati</taxon>
        <taxon>Pseudomonadota</taxon>
        <taxon>Alphaproteobacteria</taxon>
        <taxon>Hyphomicrobiales</taxon>
        <taxon>Aurantimonadaceae</taxon>
        <taxon>Martelella</taxon>
    </lineage>
</organism>
<dbReference type="PRINTS" id="PR00455">
    <property type="entry name" value="HTHTETR"/>
</dbReference>
<dbReference type="HOGENOM" id="CLU_069356_7_1_5"/>
<dbReference type="PATRIC" id="fig|1486262.3.peg.616"/>
<dbReference type="InterPro" id="IPR036271">
    <property type="entry name" value="Tet_transcr_reg_TetR-rel_C_sf"/>
</dbReference>
<dbReference type="KEGG" id="mey:TM49_03015"/>